<comment type="caution">
    <text evidence="1">The sequence shown here is derived from an EMBL/GenBank/DDBJ whole genome shotgun (WGS) entry which is preliminary data.</text>
</comment>
<name>A0A229YW27_9EURO</name>
<evidence type="ECO:0000313" key="2">
    <source>
        <dbReference type="Proteomes" id="UP000215289"/>
    </source>
</evidence>
<dbReference type="Proteomes" id="UP000215289">
    <property type="component" value="Unassembled WGS sequence"/>
</dbReference>
<protein>
    <submittedName>
        <fullName evidence="1">Uncharacterized protein</fullName>
    </submittedName>
</protein>
<gene>
    <name evidence="1" type="ORF">CFD26_101892</name>
</gene>
<accession>A0A229YW27</accession>
<dbReference type="EMBL" id="NIDN02000009">
    <property type="protein sequence ID" value="RLM00946.1"/>
    <property type="molecule type" value="Genomic_DNA"/>
</dbReference>
<organism evidence="1 2">
    <name type="scientific">Aspergillus turcosus</name>
    <dbReference type="NCBI Taxonomy" id="1245748"/>
    <lineage>
        <taxon>Eukaryota</taxon>
        <taxon>Fungi</taxon>
        <taxon>Dikarya</taxon>
        <taxon>Ascomycota</taxon>
        <taxon>Pezizomycotina</taxon>
        <taxon>Eurotiomycetes</taxon>
        <taxon>Eurotiomycetidae</taxon>
        <taxon>Eurotiales</taxon>
        <taxon>Aspergillaceae</taxon>
        <taxon>Aspergillus</taxon>
        <taxon>Aspergillus subgen. Fumigati</taxon>
    </lineage>
</organism>
<dbReference type="AlphaFoldDB" id="A0A229YW27"/>
<reference evidence="1 2" key="1">
    <citation type="submission" date="2018-08" db="EMBL/GenBank/DDBJ databases">
        <title>Draft genome sequences of two Aspergillus turcosus clinical strains isolated from bronchoalveolar lavage fluid: one azole-susceptible and the other azole-resistant.</title>
        <authorList>
            <person name="Parent-Michaud M."/>
            <person name="Dufresne P.J."/>
            <person name="Fournier E."/>
            <person name="Martineau C."/>
            <person name="Moreira S."/>
            <person name="Perkins V."/>
            <person name="De Repentigny L."/>
            <person name="Dufresne S.F."/>
        </authorList>
    </citation>
    <scope>NUCLEOTIDE SEQUENCE [LARGE SCALE GENOMIC DNA]</scope>
    <source>
        <strain evidence="1">HMR AF 1038</strain>
    </source>
</reference>
<dbReference type="Pfam" id="PF04402">
    <property type="entry name" value="SIMPL"/>
    <property type="match status" value="1"/>
</dbReference>
<sequence length="214" mass="23749">MDELIPGCLSLYGFATVQQPADQGALVFGTNLSGPSNRAVVRKEIACAQALTRAFPPETIDVFEPTRTWSEWKSDTAAAKANPRSAHVRIYRSQTTYRMGFESVDYMREVAEKLNGLKGIEIFELHWVLSEEARDSLVSKAAQSAMKDAGRRGELLARRAGLSILPLPMTDLECRGNGVVLPASWKDDAGGRHLDMEPRMFQLNAIVKGHFIIW</sequence>
<proteinExistence type="predicted"/>
<keyword evidence="2" id="KW-1185">Reference proteome</keyword>
<dbReference type="OrthoDB" id="4424464at2759"/>
<evidence type="ECO:0000313" key="1">
    <source>
        <dbReference type="EMBL" id="RLM00946.1"/>
    </source>
</evidence>
<dbReference type="InterPro" id="IPR007497">
    <property type="entry name" value="SIMPL/DUF541"/>
</dbReference>